<dbReference type="EMBL" id="CAEZUD010000050">
    <property type="protein sequence ID" value="CAB4595001.1"/>
    <property type="molecule type" value="Genomic_DNA"/>
</dbReference>
<dbReference type="AlphaFoldDB" id="A0A6J6G1W3"/>
<name>A0A6J6G1W3_9ZZZZ</name>
<dbReference type="Gene3D" id="3.90.550.10">
    <property type="entry name" value="Spore Coat Polysaccharide Biosynthesis Protein SpsA, Chain A"/>
    <property type="match status" value="1"/>
</dbReference>
<gene>
    <name evidence="1" type="ORF">UFOPK1778_00913</name>
</gene>
<dbReference type="SUPFAM" id="SSF53448">
    <property type="entry name" value="Nucleotide-diphospho-sugar transferases"/>
    <property type="match status" value="1"/>
</dbReference>
<protein>
    <submittedName>
        <fullName evidence="1">Unannotated protein</fullName>
    </submittedName>
</protein>
<dbReference type="CDD" id="cd00761">
    <property type="entry name" value="Glyco_tranf_GTA_type"/>
    <property type="match status" value="1"/>
</dbReference>
<evidence type="ECO:0000313" key="1">
    <source>
        <dbReference type="EMBL" id="CAB4595001.1"/>
    </source>
</evidence>
<organism evidence="1">
    <name type="scientific">freshwater metagenome</name>
    <dbReference type="NCBI Taxonomy" id="449393"/>
    <lineage>
        <taxon>unclassified sequences</taxon>
        <taxon>metagenomes</taxon>
        <taxon>ecological metagenomes</taxon>
    </lineage>
</organism>
<proteinExistence type="predicted"/>
<sequence length="262" mass="28958">MTMDFEAEILAVSTERATRRAAIKKYPALSVVISTARPSDLSNILRQLELQTMKKFELLLGIHKFKMSPTHKSAITRLQKRGISVITQDFSPAHTLGSVLTTMAQRSSGEYLAKMDDDDIYGPEHLRDLMDTAITTGAEVVGKAMNYIYLEAIDLTVRRMGPTGIASVNQWDDWVCGGTILVKSSSARAAGWFGEGKSAVDHFLLSGVKNNGGKIYRTFGLGYIYKRSIATQTYITNYSKYLRGTSGQKVGIWSHEEFGNIG</sequence>
<accession>A0A6J6G1W3</accession>
<reference evidence="1" key="1">
    <citation type="submission" date="2020-05" db="EMBL/GenBank/DDBJ databases">
        <authorList>
            <person name="Chiriac C."/>
            <person name="Salcher M."/>
            <person name="Ghai R."/>
            <person name="Kavagutti S V."/>
        </authorList>
    </citation>
    <scope>NUCLEOTIDE SEQUENCE</scope>
</reference>
<dbReference type="InterPro" id="IPR029044">
    <property type="entry name" value="Nucleotide-diphossugar_trans"/>
</dbReference>